<name>A0A423VR49_CYTCH</name>
<reference evidence="4 5" key="1">
    <citation type="submission" date="2015-09" db="EMBL/GenBank/DDBJ databases">
        <title>Host preference determinants of Valsa canker pathogens revealed by comparative genomics.</title>
        <authorList>
            <person name="Yin Z."/>
            <person name="Huang L."/>
        </authorList>
    </citation>
    <scope>NUCLEOTIDE SEQUENCE [LARGE SCALE GENOMIC DNA]</scope>
    <source>
        <strain evidence="4 5">YSFL</strain>
    </source>
</reference>
<feature type="region of interest" description="Disordered" evidence="2">
    <location>
        <begin position="152"/>
        <end position="197"/>
    </location>
</feature>
<feature type="compositionally biased region" description="Basic residues" evidence="2">
    <location>
        <begin position="180"/>
        <end position="197"/>
    </location>
</feature>
<dbReference type="Proteomes" id="UP000284375">
    <property type="component" value="Unassembled WGS sequence"/>
</dbReference>
<dbReference type="AlphaFoldDB" id="A0A423VR49"/>
<organism evidence="4 5">
    <name type="scientific">Cytospora chrysosperma</name>
    <name type="common">Cytospora canker fungus</name>
    <name type="synonym">Sphaeria chrysosperma</name>
    <dbReference type="NCBI Taxonomy" id="252740"/>
    <lineage>
        <taxon>Eukaryota</taxon>
        <taxon>Fungi</taxon>
        <taxon>Dikarya</taxon>
        <taxon>Ascomycota</taxon>
        <taxon>Pezizomycotina</taxon>
        <taxon>Sordariomycetes</taxon>
        <taxon>Sordariomycetidae</taxon>
        <taxon>Diaporthales</taxon>
        <taxon>Cytosporaceae</taxon>
        <taxon>Cytospora</taxon>
    </lineage>
</organism>
<feature type="domain" description="Prokaryotic-type class I peptide chain release factors" evidence="3">
    <location>
        <begin position="68"/>
        <end position="192"/>
    </location>
</feature>
<dbReference type="SUPFAM" id="SSF75620">
    <property type="entry name" value="Release factor"/>
    <property type="match status" value="1"/>
</dbReference>
<feature type="compositionally biased region" description="Basic and acidic residues" evidence="2">
    <location>
        <begin position="168"/>
        <end position="179"/>
    </location>
</feature>
<dbReference type="Pfam" id="PF00472">
    <property type="entry name" value="RF-1"/>
    <property type="match status" value="1"/>
</dbReference>
<dbReference type="OrthoDB" id="270639at2759"/>
<evidence type="ECO:0000313" key="5">
    <source>
        <dbReference type="Proteomes" id="UP000284375"/>
    </source>
</evidence>
<accession>A0A423VR49</accession>
<comment type="similarity">
    <text evidence="1">Belongs to the prokaryotic/mitochondrial release factor family.</text>
</comment>
<proteinExistence type="inferred from homology"/>
<dbReference type="GO" id="GO:0005762">
    <property type="term" value="C:mitochondrial large ribosomal subunit"/>
    <property type="evidence" value="ECO:0007669"/>
    <property type="project" value="TreeGrafter"/>
</dbReference>
<feature type="region of interest" description="Disordered" evidence="2">
    <location>
        <begin position="62"/>
        <end position="84"/>
    </location>
</feature>
<dbReference type="Gene3D" id="3.30.160.20">
    <property type="match status" value="1"/>
</dbReference>
<evidence type="ECO:0000259" key="3">
    <source>
        <dbReference type="Pfam" id="PF00472"/>
    </source>
</evidence>
<dbReference type="InterPro" id="IPR045853">
    <property type="entry name" value="Pep_chain_release_fac_I_sf"/>
</dbReference>
<protein>
    <recommendedName>
        <fullName evidence="3">Prokaryotic-type class I peptide chain release factors domain-containing protein</fullName>
    </recommendedName>
</protein>
<evidence type="ECO:0000256" key="2">
    <source>
        <dbReference type="SAM" id="MobiDB-lite"/>
    </source>
</evidence>
<keyword evidence="5" id="KW-1185">Reference proteome</keyword>
<comment type="caution">
    <text evidence="4">The sequence shown here is derived from an EMBL/GenBank/DDBJ whole genome shotgun (WGS) entry which is preliminary data.</text>
</comment>
<evidence type="ECO:0000313" key="4">
    <source>
        <dbReference type="EMBL" id="ROV93527.1"/>
    </source>
</evidence>
<dbReference type="GO" id="GO:0004045">
    <property type="term" value="F:peptidyl-tRNA hydrolase activity"/>
    <property type="evidence" value="ECO:0007669"/>
    <property type="project" value="TreeGrafter"/>
</dbReference>
<dbReference type="EMBL" id="LJZO01000032">
    <property type="protein sequence ID" value="ROV93527.1"/>
    <property type="molecule type" value="Genomic_DNA"/>
</dbReference>
<dbReference type="InterPro" id="IPR000352">
    <property type="entry name" value="Pep_chain_release_fac_I"/>
</dbReference>
<dbReference type="PANTHER" id="PTHR11075">
    <property type="entry name" value="PEPTIDE CHAIN RELEASE FACTOR"/>
    <property type="match status" value="1"/>
</dbReference>
<dbReference type="GO" id="GO:0070126">
    <property type="term" value="P:mitochondrial translational termination"/>
    <property type="evidence" value="ECO:0007669"/>
    <property type="project" value="TreeGrafter"/>
</dbReference>
<dbReference type="PANTHER" id="PTHR11075:SF54">
    <property type="entry name" value="LARGE RIBOSOMAL SUBUNIT PROTEIN ML62"/>
    <property type="match status" value="1"/>
</dbReference>
<dbReference type="STRING" id="252740.A0A423VR49"/>
<dbReference type="InterPro" id="IPR052104">
    <property type="entry name" value="Mito_Release_Factor_mL62"/>
</dbReference>
<gene>
    <name evidence="4" type="ORF">VSDG_06821</name>
</gene>
<evidence type="ECO:0000256" key="1">
    <source>
        <dbReference type="ARBA" id="ARBA00010835"/>
    </source>
</evidence>
<sequence length="197" mass="22256">MMRNSMVRLLPSLVSRPALPPTPAIQLAPWKRLVRYQAFDASLDPDELAEARKWRQSFNEDSIPKGDTTFARSSGPGGQHVNKTETKAITTWSVTELHRVLPKLMHPHLRASKYYVKGKDCVSFAAQTKRDRNANAEENREKLVEELQKIYSDAVPGDTSAEKRKKHGALEKASRESRLKSKKFQSSKKQARKGGSE</sequence>
<dbReference type="GO" id="GO:0016150">
    <property type="term" value="F:translation release factor activity, codon nonspecific"/>
    <property type="evidence" value="ECO:0007669"/>
    <property type="project" value="TreeGrafter"/>
</dbReference>